<protein>
    <submittedName>
        <fullName evidence="2">Uncharacterized protein</fullName>
    </submittedName>
</protein>
<name>D5QBM2_NOVHA</name>
<accession>D5QBM2</accession>
<evidence type="ECO:0000313" key="2">
    <source>
        <dbReference type="EMBL" id="EFG85708.1"/>
    </source>
</evidence>
<dbReference type="EMBL" id="ADTV01000004">
    <property type="protein sequence ID" value="EFG85708.1"/>
    <property type="molecule type" value="Genomic_DNA"/>
</dbReference>
<keyword evidence="1" id="KW-0812">Transmembrane</keyword>
<dbReference type="HOGENOM" id="CLU_2167603_0_0_5"/>
<evidence type="ECO:0000256" key="1">
    <source>
        <dbReference type="SAM" id="Phobius"/>
    </source>
</evidence>
<keyword evidence="1" id="KW-1133">Transmembrane helix</keyword>
<dbReference type="Proteomes" id="UP000006468">
    <property type="component" value="Chromosome"/>
</dbReference>
<proteinExistence type="predicted"/>
<feature type="transmembrane region" description="Helical" evidence="1">
    <location>
        <begin position="31"/>
        <end position="54"/>
    </location>
</feature>
<evidence type="ECO:0000313" key="3">
    <source>
        <dbReference type="Proteomes" id="UP000006468"/>
    </source>
</evidence>
<reference evidence="2 3" key="1">
    <citation type="journal article" date="2010" name="J. Bacteriol.">
        <title>Genome sequence of a cellulose-producing bacterium, Gluconacetobacter hansenii ATCC 23769.</title>
        <authorList>
            <person name="Iyer P.R."/>
            <person name="Geib S.M."/>
            <person name="Catchmark J."/>
            <person name="Kao T.H."/>
            <person name="Tien M."/>
        </authorList>
    </citation>
    <scope>NUCLEOTIDE SEQUENCE [LARGE SCALE GENOMIC DNA]</scope>
    <source>
        <strain evidence="2 3">ATCC 23769</strain>
    </source>
</reference>
<feature type="transmembrane region" description="Helical" evidence="1">
    <location>
        <begin position="7"/>
        <end position="25"/>
    </location>
</feature>
<gene>
    <name evidence="2" type="ORF">GXY_02581</name>
</gene>
<comment type="caution">
    <text evidence="2">The sequence shown here is derived from an EMBL/GenBank/DDBJ whole genome shotgun (WGS) entry which is preliminary data.</text>
</comment>
<keyword evidence="1" id="KW-0472">Membrane</keyword>
<sequence>MVVVLAAMVPALVMFTFMVLTFFMLATIFAIAMFAVVALLFMALFVVVVVLLVLRHGGNAIRAKGTSNTGNQQETCKFHEMSLLFISSIKHHERDLIVSLMCTNVSVRNN</sequence>
<dbReference type="AlphaFoldDB" id="D5QBM2"/>
<organism evidence="2 3">
    <name type="scientific">Novacetimonas hansenii ATCC 23769</name>
    <dbReference type="NCBI Taxonomy" id="714995"/>
    <lineage>
        <taxon>Bacteria</taxon>
        <taxon>Pseudomonadati</taxon>
        <taxon>Pseudomonadota</taxon>
        <taxon>Alphaproteobacteria</taxon>
        <taxon>Acetobacterales</taxon>
        <taxon>Acetobacteraceae</taxon>
        <taxon>Novacetimonas</taxon>
    </lineage>
</organism>